<feature type="compositionally biased region" description="Polar residues" evidence="1">
    <location>
        <begin position="248"/>
        <end position="260"/>
    </location>
</feature>
<dbReference type="Pfam" id="PF08457">
    <property type="entry name" value="Sfi1"/>
    <property type="match status" value="1"/>
</dbReference>
<dbReference type="EMBL" id="JAFIQS010000003">
    <property type="protein sequence ID" value="KAG5171751.1"/>
    <property type="molecule type" value="Genomic_DNA"/>
</dbReference>
<organism evidence="3">
    <name type="scientific">Psilocybe cubensis</name>
    <name type="common">Psychedelic mushroom</name>
    <name type="synonym">Stropharia cubensis</name>
    <dbReference type="NCBI Taxonomy" id="181762"/>
    <lineage>
        <taxon>Eukaryota</taxon>
        <taxon>Fungi</taxon>
        <taxon>Dikarya</taxon>
        <taxon>Basidiomycota</taxon>
        <taxon>Agaricomycotina</taxon>
        <taxon>Agaricomycetes</taxon>
        <taxon>Agaricomycetidae</taxon>
        <taxon>Agaricales</taxon>
        <taxon>Agaricineae</taxon>
        <taxon>Strophariaceae</taxon>
        <taxon>Psilocybe</taxon>
    </lineage>
</organism>
<feature type="domain" description="Sfi1 spindle body" evidence="2">
    <location>
        <begin position="460"/>
        <end position="679"/>
    </location>
</feature>
<feature type="compositionally biased region" description="Polar residues" evidence="1">
    <location>
        <begin position="229"/>
        <end position="238"/>
    </location>
</feature>
<evidence type="ECO:0000313" key="3">
    <source>
        <dbReference type="EMBL" id="KAG5171751.1"/>
    </source>
</evidence>
<evidence type="ECO:0000256" key="1">
    <source>
        <dbReference type="SAM" id="MobiDB-lite"/>
    </source>
</evidence>
<gene>
    <name evidence="3" type="ORF">JR316_003839</name>
</gene>
<feature type="region of interest" description="Disordered" evidence="1">
    <location>
        <begin position="1"/>
        <end position="26"/>
    </location>
</feature>
<protein>
    <recommendedName>
        <fullName evidence="2">Sfi1 spindle body domain-containing protein</fullName>
    </recommendedName>
</protein>
<dbReference type="AlphaFoldDB" id="A0A8H7Y5D0"/>
<dbReference type="InterPro" id="IPR013665">
    <property type="entry name" value="Sfi1_dom"/>
</dbReference>
<dbReference type="OrthoDB" id="1933281at2759"/>
<feature type="region of interest" description="Disordered" evidence="1">
    <location>
        <begin position="227"/>
        <end position="271"/>
    </location>
</feature>
<sequence>MHRFQPTRASPPIRTSALSTSSRTEPSVAVAPELQHLSPEDIDILDAVIDRAGPSATTFFKIFKAYSDVLKERGLDPQEVVYYGKLLKLGNLKGKDWGEKWRKVKDQASLSPGTPLQSFQSETDVNHPFLSQTQAGLSENSYDTPINERNQPTSWIPESKREILSRADTRIPTRRRGPTDFFPQPFQGDTMDMSSISAARPPSKALAFEMDSTVASEDVGNLSPVPPSYKSTALTKPTSRLVPPKASSHLNSNMAMSRNPNMPKDQKKSINPDDVWKNIQMERDEKAADKFREDKLVRRYIEMWRQGLSWILTTHKQVAEARDKIDLKTYMQRWQNRVNIRIVAENELVNQFQRRNLKKFFKIWQARLRQRRQAAWRNDMRNKMKTVKMLSDNRVMKEAWEKWRLLQLSRRADKHYRSTLLVRHHGRWKGRLIVLDNLDVIADDFAEHVYLRSLQHFWNVWKQATSLRGDQRIITRKVDCRVMTTAFDLWRKRIAQARLSDKFRDGMILKRTMQKWKRTQTNLKLLERRADKHLARQDDLLCRAIIRIWRARMRGKKYEDFRSRQDLQNAWKKWLAKIASNNARMDVAVVHFNRTDNRLVGSTIARWRQVLQTHRNAHAYAVSYDKDRLRAKMLLLWRLRLREQAQSAKVARWANRFFATRRAWNVWVLAMEERKRQERLKLWNLSKVEKIMKGKSDIVMTSGNGFIDDISSLARSNEAD</sequence>
<reference evidence="3" key="1">
    <citation type="submission" date="2021-02" db="EMBL/GenBank/DDBJ databases">
        <title>Psilocybe cubensis genome.</title>
        <authorList>
            <person name="Mckernan K.J."/>
            <person name="Crawford S."/>
            <person name="Trippe A."/>
            <person name="Kane L.T."/>
            <person name="Mclaughlin S."/>
        </authorList>
    </citation>
    <scope>NUCLEOTIDE SEQUENCE [LARGE SCALE GENOMIC DNA]</scope>
    <source>
        <strain evidence="3">MGC-MH-2018</strain>
    </source>
</reference>
<evidence type="ECO:0000259" key="2">
    <source>
        <dbReference type="Pfam" id="PF08457"/>
    </source>
</evidence>
<comment type="caution">
    <text evidence="3">The sequence shown here is derived from an EMBL/GenBank/DDBJ whole genome shotgun (WGS) entry which is preliminary data.</text>
</comment>
<feature type="compositionally biased region" description="Polar residues" evidence="1">
    <location>
        <begin position="16"/>
        <end position="25"/>
    </location>
</feature>
<accession>A0A8H7Y5D0</accession>
<name>A0A8H7Y5D0_PSICU</name>
<proteinExistence type="predicted"/>